<dbReference type="InterPro" id="IPR052509">
    <property type="entry name" value="Metal_resp_DNA-bind_regulator"/>
</dbReference>
<evidence type="ECO:0000313" key="3">
    <source>
        <dbReference type="EMBL" id="CAB4768052.1"/>
    </source>
</evidence>
<evidence type="ECO:0000313" key="5">
    <source>
        <dbReference type="EMBL" id="CAB5037170.1"/>
    </source>
</evidence>
<dbReference type="EMBL" id="CAFBMD010000057">
    <property type="protein sequence ID" value="CAB4898689.1"/>
    <property type="molecule type" value="Genomic_DNA"/>
</dbReference>
<dbReference type="EMBL" id="CAFBQA010000021">
    <property type="protein sequence ID" value="CAB5037170.1"/>
    <property type="molecule type" value="Genomic_DNA"/>
</dbReference>
<dbReference type="SUPFAM" id="SSF46785">
    <property type="entry name" value="Winged helix' DNA-binding domain"/>
    <property type="match status" value="1"/>
</dbReference>
<dbReference type="PANTHER" id="PTHR33169:SF26">
    <property type="entry name" value="CONSERVED PROTEIN"/>
    <property type="match status" value="1"/>
</dbReference>
<evidence type="ECO:0000313" key="4">
    <source>
        <dbReference type="EMBL" id="CAB4898689.1"/>
    </source>
</evidence>
<dbReference type="EMBL" id="CAFBQF010000044">
    <property type="protein sequence ID" value="CAB5050338.1"/>
    <property type="molecule type" value="Genomic_DNA"/>
</dbReference>
<dbReference type="InterPro" id="IPR036388">
    <property type="entry name" value="WH-like_DNA-bd_sf"/>
</dbReference>
<protein>
    <submittedName>
        <fullName evidence="6">Unannotated protein</fullName>
    </submittedName>
</protein>
<evidence type="ECO:0000256" key="1">
    <source>
        <dbReference type="SAM" id="Coils"/>
    </source>
</evidence>
<dbReference type="AlphaFoldDB" id="A0A6J7TDB4"/>
<dbReference type="EMBL" id="CAEZZQ010000017">
    <property type="protein sequence ID" value="CAB4768052.1"/>
    <property type="molecule type" value="Genomic_DNA"/>
</dbReference>
<dbReference type="Pfam" id="PF03551">
    <property type="entry name" value="PadR"/>
    <property type="match status" value="1"/>
</dbReference>
<keyword evidence="1" id="KW-0175">Coiled coil</keyword>
<feature type="coiled-coil region" evidence="1">
    <location>
        <begin position="122"/>
        <end position="149"/>
    </location>
</feature>
<feature type="domain" description="Transcription regulator PadR N-terminal" evidence="2">
    <location>
        <begin position="13"/>
        <end position="90"/>
    </location>
</feature>
<dbReference type="InterPro" id="IPR005149">
    <property type="entry name" value="Tscrpt_reg_PadR_N"/>
</dbReference>
<dbReference type="Gene3D" id="1.10.10.10">
    <property type="entry name" value="Winged helix-like DNA-binding domain superfamily/Winged helix DNA-binding domain"/>
    <property type="match status" value="1"/>
</dbReference>
<proteinExistence type="predicted"/>
<dbReference type="PANTHER" id="PTHR33169">
    <property type="entry name" value="PADR-FAMILY TRANSCRIPTIONAL REGULATOR"/>
    <property type="match status" value="1"/>
</dbReference>
<accession>A0A6J7TDB4</accession>
<organism evidence="6">
    <name type="scientific">freshwater metagenome</name>
    <dbReference type="NCBI Taxonomy" id="449393"/>
    <lineage>
        <taxon>unclassified sequences</taxon>
        <taxon>metagenomes</taxon>
        <taxon>ecological metagenomes</taxon>
    </lineage>
</organism>
<evidence type="ECO:0000313" key="6">
    <source>
        <dbReference type="EMBL" id="CAB5050338.1"/>
    </source>
</evidence>
<gene>
    <name evidence="3" type="ORF">UFOPK2894_00415</name>
    <name evidence="4" type="ORF">UFOPK3492_00826</name>
    <name evidence="5" type="ORF">UFOPK4234_00563</name>
    <name evidence="6" type="ORF">UFOPK4295_00910</name>
</gene>
<sequence length="181" mass="20426">MATKKKQVLELAILGALSNGEAHGYELRRRAVALLGAVRTLSFGSLYPALVELTSIGFLESDSAGALPRGANPRARIVYRLTADGKERLSDLLGQAGPNAWEDDAFPLRVALFGDTEQKVRVRILEGRKHRLEERLENLRESMVRGRERVDVWTLELQKHSEEAVEREVRWLSELIEEEKP</sequence>
<dbReference type="InterPro" id="IPR036390">
    <property type="entry name" value="WH_DNA-bd_sf"/>
</dbReference>
<evidence type="ECO:0000259" key="2">
    <source>
        <dbReference type="Pfam" id="PF03551"/>
    </source>
</evidence>
<name>A0A6J7TDB4_9ZZZZ</name>
<reference evidence="6" key="1">
    <citation type="submission" date="2020-05" db="EMBL/GenBank/DDBJ databases">
        <authorList>
            <person name="Chiriac C."/>
            <person name="Salcher M."/>
            <person name="Ghai R."/>
            <person name="Kavagutti S V."/>
        </authorList>
    </citation>
    <scope>NUCLEOTIDE SEQUENCE</scope>
</reference>